<dbReference type="PANTHER" id="PTHR48258">
    <property type="entry name" value="DUF4218 DOMAIN-CONTAINING PROTEIN-RELATED"/>
    <property type="match status" value="1"/>
</dbReference>
<protein>
    <submittedName>
        <fullName evidence="5">Os06g0240700 protein</fullName>
    </submittedName>
</protein>
<dbReference type="AlphaFoldDB" id="Q0DD95"/>
<gene>
    <name evidence="5" type="ordered locus">Os06g0240700</name>
</gene>
<dbReference type="EMBL" id="AP008212">
    <property type="protein sequence ID" value="BAF19178.2"/>
    <property type="molecule type" value="Genomic_DNA"/>
</dbReference>
<dbReference type="Proteomes" id="UP000000763">
    <property type="component" value="Chromosome 6"/>
</dbReference>
<evidence type="ECO:0000256" key="1">
    <source>
        <dbReference type="SAM" id="MobiDB-lite"/>
    </source>
</evidence>
<dbReference type="PANTHER" id="PTHR48258:SF14">
    <property type="entry name" value="OS02G0583300 PROTEIN"/>
    <property type="match status" value="1"/>
</dbReference>
<dbReference type="KEGG" id="dosa:Os06g0240700"/>
<accession>Q0DD95</accession>
<dbReference type="Pfam" id="PF13963">
    <property type="entry name" value="Transpos_assoc"/>
    <property type="match status" value="1"/>
</dbReference>
<evidence type="ECO:0000259" key="3">
    <source>
        <dbReference type="Pfam" id="PF13960"/>
    </source>
</evidence>
<feature type="domain" description="DUF4216" evidence="2">
    <location>
        <begin position="489"/>
        <end position="562"/>
    </location>
</feature>
<name>Q0DD95_ORYSJ</name>
<proteinExistence type="predicted"/>
<dbReference type="HOGENOM" id="CLU_054663_0_0_1"/>
<organism evidence="5 6">
    <name type="scientific">Oryza sativa subsp. japonica</name>
    <name type="common">Rice</name>
    <dbReference type="NCBI Taxonomy" id="39947"/>
    <lineage>
        <taxon>Eukaryota</taxon>
        <taxon>Viridiplantae</taxon>
        <taxon>Streptophyta</taxon>
        <taxon>Embryophyta</taxon>
        <taxon>Tracheophyta</taxon>
        <taxon>Spermatophyta</taxon>
        <taxon>Magnoliopsida</taxon>
        <taxon>Liliopsida</taxon>
        <taxon>Poales</taxon>
        <taxon>Poaceae</taxon>
        <taxon>BOP clade</taxon>
        <taxon>Oryzoideae</taxon>
        <taxon>Oryzeae</taxon>
        <taxon>Oryzinae</taxon>
        <taxon>Oryza</taxon>
        <taxon>Oryza sativa</taxon>
    </lineage>
</organism>
<sequence>MIDRSWVHSRLFSPEYIDGVKEFMSFIQGKFNENVEILCPCSRCLNQKYQRQAVVKKHILMNGMETTYTRWIHHGESLDVNVIEHPIDMNENNDGSTTMVTEDDNYGDRLEGILGDLQTAAAQARPDVENQVGAEEPRDKESFLNIVMREAKRQLYPGCTKFSRFSFVVRLLHMKSLYRISNSAFSAHMKLLADAFPECNTLPKSYDEAKGILKEMGLGYESIHVCYNNCVLFRKEYEKHDNCSEHPLRRNNEFTGLHESNDPPEELLAELERVKDVRPGKPQGTGKRKRSNSEGGHVEIWSRMVSLWKLPYWKKLKAYIADECLTFCSKYMDDVETRFNREPRNKGFSNEEAYGVDVFGHGVNFTSAPEYVYDENGIDQMVCLFIEELETQGVPNIERMLRQGFQTWFRNHILKKYSTNPEEVDVDIFSLACGPDLRVRKYSSCIVNGVRFNTVNRDKNKKTLNSGVMSQATHNGQLIDFFGNIKEIIQLDYNLEERSVVLFECDWFKLDGKRTALKDDGFFKSINVGSLWYKNDCFILATHATKVFYLPDTKLGENWQVVQTFDHRHLYNVSQTEVSAAAYQEDECYDEEDPRRPVSSIIYDTPLNRDDERGPVFEAAEIARLMKESSKEVNVIGDEDEDEEDDTLMEYFNKEDDSVMEVDSDDE</sequence>
<feature type="domain" description="DUF4218" evidence="3">
    <location>
        <begin position="317"/>
        <end position="345"/>
    </location>
</feature>
<reference evidence="5 6" key="1">
    <citation type="journal article" date="2005" name="Nature">
        <title>The map-based sequence of the rice genome.</title>
        <authorList>
            <consortium name="International rice genome sequencing project (IRGSP)"/>
            <person name="Matsumoto T."/>
            <person name="Wu J."/>
            <person name="Kanamori H."/>
            <person name="Katayose Y."/>
            <person name="Fujisawa M."/>
            <person name="Namiki N."/>
            <person name="Mizuno H."/>
            <person name="Yamamoto K."/>
            <person name="Antonio B.A."/>
            <person name="Baba T."/>
            <person name="Sakata K."/>
            <person name="Nagamura Y."/>
            <person name="Aoki H."/>
            <person name="Arikawa K."/>
            <person name="Arita K."/>
            <person name="Bito T."/>
            <person name="Chiden Y."/>
            <person name="Fujitsuka N."/>
            <person name="Fukunaka R."/>
            <person name="Hamada M."/>
            <person name="Harada C."/>
            <person name="Hayashi A."/>
            <person name="Hijishita S."/>
            <person name="Honda M."/>
            <person name="Hosokawa S."/>
            <person name="Ichikawa Y."/>
            <person name="Idonuma A."/>
            <person name="Iijima M."/>
            <person name="Ikeda M."/>
            <person name="Ikeno M."/>
            <person name="Ito K."/>
            <person name="Ito S."/>
            <person name="Ito T."/>
            <person name="Ito Y."/>
            <person name="Ito Y."/>
            <person name="Iwabuchi A."/>
            <person name="Kamiya K."/>
            <person name="Karasawa W."/>
            <person name="Kurita K."/>
            <person name="Katagiri S."/>
            <person name="Kikuta A."/>
            <person name="Kobayashi H."/>
            <person name="Kobayashi N."/>
            <person name="Machita K."/>
            <person name="Maehara T."/>
            <person name="Masukawa M."/>
            <person name="Mizubayashi T."/>
            <person name="Mukai Y."/>
            <person name="Nagasaki H."/>
            <person name="Nagata Y."/>
            <person name="Naito S."/>
            <person name="Nakashima M."/>
            <person name="Nakama Y."/>
            <person name="Nakamichi Y."/>
            <person name="Nakamura M."/>
            <person name="Meguro A."/>
            <person name="Negishi M."/>
            <person name="Ohta I."/>
            <person name="Ohta T."/>
            <person name="Okamoto M."/>
            <person name="Ono N."/>
            <person name="Saji S."/>
            <person name="Sakaguchi M."/>
            <person name="Sakai K."/>
            <person name="Shibata M."/>
            <person name="Shimokawa T."/>
            <person name="Song J."/>
            <person name="Takazaki Y."/>
            <person name="Terasawa K."/>
            <person name="Tsugane M."/>
            <person name="Tsuji K."/>
            <person name="Ueda S."/>
            <person name="Waki K."/>
            <person name="Yamagata H."/>
            <person name="Yamamoto M."/>
            <person name="Yamamoto S."/>
            <person name="Yamane H."/>
            <person name="Yoshiki S."/>
            <person name="Yoshihara R."/>
            <person name="Yukawa K."/>
            <person name="Zhong H."/>
            <person name="Yano M."/>
            <person name="Yuan Q."/>
            <person name="Ouyang S."/>
            <person name="Liu J."/>
            <person name="Jones K.M."/>
            <person name="Gansberger K."/>
            <person name="Moffat K."/>
            <person name="Hill J."/>
            <person name="Bera J."/>
            <person name="Fadrosh D."/>
            <person name="Jin S."/>
            <person name="Johri S."/>
            <person name="Kim M."/>
            <person name="Overton L."/>
            <person name="Reardon M."/>
            <person name="Tsitrin T."/>
            <person name="Vuong H."/>
            <person name="Weaver B."/>
            <person name="Ciecko A."/>
            <person name="Tallon L."/>
            <person name="Jackson J."/>
            <person name="Pai G."/>
            <person name="Aken S.V."/>
            <person name="Utterback T."/>
            <person name="Reidmuller S."/>
            <person name="Feldblyum T."/>
            <person name="Hsiao J."/>
            <person name="Zismann V."/>
            <person name="Iobst S."/>
            <person name="de Vazeille A.R."/>
            <person name="Buell C.R."/>
            <person name="Ying K."/>
            <person name="Li Y."/>
            <person name="Lu T."/>
            <person name="Huang Y."/>
            <person name="Zhao Q."/>
            <person name="Feng Q."/>
            <person name="Zhang L."/>
            <person name="Zhu J."/>
            <person name="Weng Q."/>
            <person name="Mu J."/>
            <person name="Lu Y."/>
            <person name="Fan D."/>
            <person name="Liu Y."/>
            <person name="Guan J."/>
            <person name="Zhang Y."/>
            <person name="Yu S."/>
            <person name="Liu X."/>
            <person name="Zhang Y."/>
            <person name="Hong G."/>
            <person name="Han B."/>
            <person name="Choisne N."/>
            <person name="Demange N."/>
            <person name="Orjeda G."/>
            <person name="Samain S."/>
            <person name="Cattolico L."/>
            <person name="Pelletier E."/>
            <person name="Couloux A."/>
            <person name="Segurens B."/>
            <person name="Wincker P."/>
            <person name="D'Hont A."/>
            <person name="Scarpelli C."/>
            <person name="Weissenbach J."/>
            <person name="Salanoubat M."/>
            <person name="Quetier F."/>
            <person name="Yu Y."/>
            <person name="Kim H.R."/>
            <person name="Rambo T."/>
            <person name="Currie J."/>
            <person name="Collura K."/>
            <person name="Luo M."/>
            <person name="Yang T."/>
            <person name="Ammiraju J.S.S."/>
            <person name="Engler F."/>
            <person name="Soderlund C."/>
            <person name="Wing R.A."/>
            <person name="Palmer L.E."/>
            <person name="de la Bastide M."/>
            <person name="Spiegel L."/>
            <person name="Nascimento L."/>
            <person name="Zutavern T."/>
            <person name="O'Shaughnessy A."/>
            <person name="Dike S."/>
            <person name="Dedhia N."/>
            <person name="Preston R."/>
            <person name="Balija V."/>
            <person name="McCombie W.R."/>
            <person name="Chow T."/>
            <person name="Chen H."/>
            <person name="Chung M."/>
            <person name="Chen C."/>
            <person name="Shaw J."/>
            <person name="Wu H."/>
            <person name="Hsiao K."/>
            <person name="Chao Y."/>
            <person name="Chu M."/>
            <person name="Cheng C."/>
            <person name="Hour A."/>
            <person name="Lee P."/>
            <person name="Lin S."/>
            <person name="Lin Y."/>
            <person name="Liou J."/>
            <person name="Liu S."/>
            <person name="Hsing Y."/>
            <person name="Raghuvanshi S."/>
            <person name="Mohanty A."/>
            <person name="Bharti A.K."/>
            <person name="Gaur A."/>
            <person name="Gupta V."/>
            <person name="Kumar D."/>
            <person name="Ravi V."/>
            <person name="Vij S."/>
            <person name="Kapur A."/>
            <person name="Khurana P."/>
            <person name="Khurana P."/>
            <person name="Khurana J.P."/>
            <person name="Tyagi A.K."/>
            <person name="Gaikwad K."/>
            <person name="Singh A."/>
            <person name="Dalal V."/>
            <person name="Srivastava S."/>
            <person name="Dixit A."/>
            <person name="Pal A.K."/>
            <person name="Ghazi I.A."/>
            <person name="Yadav M."/>
            <person name="Pandit A."/>
            <person name="Bhargava A."/>
            <person name="Sureshbabu K."/>
            <person name="Batra K."/>
            <person name="Sharma T.R."/>
            <person name="Mohapatra T."/>
            <person name="Singh N.K."/>
            <person name="Messing J."/>
            <person name="Nelson A.B."/>
            <person name="Fuks G."/>
            <person name="Kavchok S."/>
            <person name="Keizer G."/>
            <person name="Linton E."/>
            <person name="Llaca V."/>
            <person name="Song R."/>
            <person name="Tanyolac B."/>
            <person name="Young S."/>
            <person name="Ho-Il K."/>
            <person name="Hahn J.H."/>
            <person name="Sangsakoo G."/>
            <person name="Vanavichit A."/>
            <person name="de Mattos Luiz.A.T."/>
            <person name="Zimmer P.D."/>
            <person name="Malone G."/>
            <person name="Dellagostin O."/>
            <person name="de Oliveira A.C."/>
            <person name="Bevan M."/>
            <person name="Bancroft I."/>
            <person name="Minx P."/>
            <person name="Cordum H."/>
            <person name="Wilson R."/>
            <person name="Cheng Z."/>
            <person name="Jin W."/>
            <person name="Jiang J."/>
            <person name="Leong S.A."/>
            <person name="Iwama H."/>
            <person name="Gojobori T."/>
            <person name="Itoh T."/>
            <person name="Niimura Y."/>
            <person name="Fujii Y."/>
            <person name="Habara T."/>
            <person name="Sakai H."/>
            <person name="Sato Y."/>
            <person name="Wilson G."/>
            <person name="Kumar K."/>
            <person name="McCouch S."/>
            <person name="Juretic N."/>
            <person name="Hoen D."/>
            <person name="Wright S."/>
            <person name="Bruskiewich R."/>
            <person name="Bureau T."/>
            <person name="Miyao A."/>
            <person name="Hirochika H."/>
            <person name="Nishikawa T."/>
            <person name="Kadowaki K."/>
            <person name="Sugiura M."/>
            <person name="Burr B."/>
            <person name="Sasaki T."/>
        </authorList>
    </citation>
    <scope>NUCLEOTIDE SEQUENCE [LARGE SCALE GENOMIC DNA]</scope>
    <source>
        <strain evidence="6">cv. Nipponbare</strain>
    </source>
</reference>
<evidence type="ECO:0000313" key="5">
    <source>
        <dbReference type="EMBL" id="BAF19178.2"/>
    </source>
</evidence>
<feature type="region of interest" description="Disordered" evidence="1">
    <location>
        <begin position="272"/>
        <end position="293"/>
    </location>
</feature>
<evidence type="ECO:0000259" key="4">
    <source>
        <dbReference type="Pfam" id="PF13963"/>
    </source>
</evidence>
<dbReference type="Pfam" id="PF13960">
    <property type="entry name" value="DUF4218"/>
    <property type="match status" value="1"/>
</dbReference>
<dbReference type="InterPro" id="IPR025312">
    <property type="entry name" value="DUF4216"/>
</dbReference>
<feature type="domain" description="Transposase-associated" evidence="4">
    <location>
        <begin position="4"/>
        <end position="76"/>
    </location>
</feature>
<dbReference type="InterPro" id="IPR025452">
    <property type="entry name" value="DUF4218"/>
</dbReference>
<dbReference type="InterPro" id="IPR029480">
    <property type="entry name" value="Transpos_assoc"/>
</dbReference>
<dbReference type="Pfam" id="PF13952">
    <property type="entry name" value="DUF4216"/>
    <property type="match status" value="1"/>
</dbReference>
<evidence type="ECO:0000313" key="6">
    <source>
        <dbReference type="Proteomes" id="UP000000763"/>
    </source>
</evidence>
<reference evidence="6" key="2">
    <citation type="journal article" date="2008" name="Nucleic Acids Res.">
        <title>The rice annotation project database (RAP-DB): 2008 update.</title>
        <authorList>
            <consortium name="The rice annotation project (RAP)"/>
        </authorList>
    </citation>
    <scope>GENOME REANNOTATION</scope>
    <source>
        <strain evidence="6">cv. Nipponbare</strain>
    </source>
</reference>
<evidence type="ECO:0000259" key="2">
    <source>
        <dbReference type="Pfam" id="PF13952"/>
    </source>
</evidence>